<protein>
    <submittedName>
        <fullName evidence="3">Lipoprotein</fullName>
    </submittedName>
</protein>
<dbReference type="InterPro" id="IPR037049">
    <property type="entry name" value="DUF1214_C_sf"/>
</dbReference>
<dbReference type="OrthoDB" id="40820at2"/>
<name>A0A1E7MWE1_KITAU</name>
<dbReference type="PANTHER" id="PTHR36509">
    <property type="entry name" value="BLL3101 PROTEIN"/>
    <property type="match status" value="1"/>
</dbReference>
<evidence type="ECO:0000313" key="4">
    <source>
        <dbReference type="EMBL" id="OEV32563.1"/>
    </source>
</evidence>
<keyword evidence="3" id="KW-0449">Lipoprotein</keyword>
<dbReference type="Proteomes" id="UP000037395">
    <property type="component" value="Unassembled WGS sequence"/>
</dbReference>
<dbReference type="InterPro" id="IPR037050">
    <property type="entry name" value="DUF1254_sf"/>
</dbReference>
<evidence type="ECO:0000259" key="1">
    <source>
        <dbReference type="Pfam" id="PF06742"/>
    </source>
</evidence>
<feature type="domain" description="DUF1214" evidence="1">
    <location>
        <begin position="323"/>
        <end position="429"/>
    </location>
</feature>
<organism evidence="4 5">
    <name type="scientific">Kitasatospora aureofaciens</name>
    <name type="common">Streptomyces aureofaciens</name>
    <dbReference type="NCBI Taxonomy" id="1894"/>
    <lineage>
        <taxon>Bacteria</taxon>
        <taxon>Bacillati</taxon>
        <taxon>Actinomycetota</taxon>
        <taxon>Actinomycetes</taxon>
        <taxon>Kitasatosporales</taxon>
        <taxon>Streptomycetaceae</taxon>
        <taxon>Kitasatospora</taxon>
    </lineage>
</organism>
<dbReference type="InterPro" id="IPR010621">
    <property type="entry name" value="DUF1214"/>
</dbReference>
<reference evidence="5" key="4">
    <citation type="submission" date="2016-08" db="EMBL/GenBank/DDBJ databases">
        <title>Sequencing, assembly and comparative genomics of S. aureofaciens ATCC 10762.</title>
        <authorList>
            <person name="Gradnigo J.S."/>
            <person name="Johnson N."/>
            <person name="Somerville G.A."/>
        </authorList>
    </citation>
    <scope>NUCLEOTIDE SEQUENCE [LARGE SCALE GENOMIC DNA]</scope>
    <source>
        <strain evidence="5">ATCC 10762 / DSM 40127 / CCM 3239 / JCM 4008 / LMG 5968 / NBRC 12843 / NCIMB 8234 / A-377</strain>
    </source>
</reference>
<accession>A0A1E7MWE1</accession>
<reference evidence="4" key="3">
    <citation type="submission" date="2016-08" db="EMBL/GenBank/DDBJ databases">
        <title>Sequencing, Assembly and Comparative Genomics of S. aureofaciens ATCC 10762.</title>
        <authorList>
            <person name="Gradnigo J.S."/>
            <person name="Johnson N."/>
            <person name="Somerville G.A."/>
        </authorList>
    </citation>
    <scope>NUCLEOTIDE SEQUENCE [LARGE SCALE GENOMIC DNA]</scope>
    <source>
        <strain evidence="4">ATCC 10762</strain>
    </source>
</reference>
<sequence>MVNPALVDPATIRATVAEAWIRGHPLLRTYRALYAQALDDADPGYVGGFGVFRHTAHPATPADTDAVTPDNDTLPSHAWLDLRAEPWVLSVPAQDRYHVFAVHELDALHAGLIGSRTTGQDAGDYLVAGPDWQGEPPPRLKGVIRTATRLVALVGHTRLTGNTPADLAALRAVQEQYRLRPLHEYAGTPAPAPAPEPVWPVWRDEVLESVEFLTFLDFLLGFFPLTDGLPPAETGLRGRLTDLCIDGRGEFEPAVLPLEVRAEFARGIADGRVRLTRALAELRDSAQLFGTREQLGADFLRQAVAAELGPYGLPAEEVWYGRWAADSEGRRPPNASDRDHLIRFAPDALPPARFFWSATVYALPDHRLVDNTLDRYSVGGHTPGLVRDADGGLTLYVQHKRPANADHSANWLPAPDGPFAVVLRIHGPEASVLDGRWQPPPLTPR</sequence>
<gene>
    <name evidence="3" type="ORF">GCM10010502_44350</name>
    <name evidence="4" type="ORF">HS99_0040070</name>
</gene>
<dbReference type="EMBL" id="JPRF03000089">
    <property type="protein sequence ID" value="OEV32563.1"/>
    <property type="molecule type" value="Genomic_DNA"/>
</dbReference>
<proteinExistence type="predicted"/>
<dbReference type="Proteomes" id="UP000610124">
    <property type="component" value="Unassembled WGS sequence"/>
</dbReference>
<accession>A0A8H9HUG3</accession>
<dbReference type="KEGG" id="kau:B6264_13380"/>
<dbReference type="PANTHER" id="PTHR36509:SF2">
    <property type="entry name" value="BLL3101 PROTEIN"/>
    <property type="match status" value="1"/>
</dbReference>
<reference evidence="4 5" key="2">
    <citation type="submission" date="2014-07" db="EMBL/GenBank/DDBJ databases">
        <authorList>
            <person name="Zhang J.E."/>
            <person name="Yang H."/>
            <person name="Guo J."/>
            <person name="Deng Z."/>
            <person name="Luo H."/>
            <person name="Luo M."/>
            <person name="Zhao B."/>
        </authorList>
    </citation>
    <scope>NUCLEOTIDE SEQUENCE [LARGE SCALE GENOMIC DNA]</scope>
    <source>
        <strain evidence="4">ATCC 10762</strain>
        <strain evidence="5">ATCC 10762 / DSM 40127 / CCM 3239 / JCM 4008 / LMG 5968 / NBRC 12843 / NCIMB 8234 / A-377</strain>
    </source>
</reference>
<reference evidence="3" key="5">
    <citation type="submission" date="2020-09" db="EMBL/GenBank/DDBJ databases">
        <authorList>
            <person name="Sun Q."/>
            <person name="Ohkuma M."/>
        </authorList>
    </citation>
    <scope>NUCLEOTIDE SEQUENCE</scope>
    <source>
        <strain evidence="3">JCM 4434</strain>
    </source>
</reference>
<dbReference type="Pfam" id="PF06863">
    <property type="entry name" value="DUF1254"/>
    <property type="match status" value="1"/>
</dbReference>
<keyword evidence="5" id="KW-1185">Reference proteome</keyword>
<evidence type="ECO:0000313" key="5">
    <source>
        <dbReference type="Proteomes" id="UP000037395"/>
    </source>
</evidence>
<dbReference type="Gene3D" id="2.60.40.1610">
    <property type="entry name" value="Domain of unknown function DUF1254"/>
    <property type="match status" value="1"/>
</dbReference>
<dbReference type="Pfam" id="PF06742">
    <property type="entry name" value="DUF1214"/>
    <property type="match status" value="1"/>
</dbReference>
<feature type="domain" description="DUF1254" evidence="2">
    <location>
        <begin position="51"/>
        <end position="181"/>
    </location>
</feature>
<dbReference type="RefSeq" id="WP_030284407.1">
    <property type="nucleotide sequence ID" value="NZ_BMUB01000010.1"/>
</dbReference>
<reference evidence="3" key="1">
    <citation type="journal article" date="2014" name="Int. J. Syst. Evol. Microbiol.">
        <title>Complete genome sequence of Corynebacterium casei LMG S-19264T (=DSM 44701T), isolated from a smear-ripened cheese.</title>
        <authorList>
            <consortium name="US DOE Joint Genome Institute (JGI-PGF)"/>
            <person name="Walter F."/>
            <person name="Albersmeier A."/>
            <person name="Kalinowski J."/>
            <person name="Ruckert C."/>
        </authorList>
    </citation>
    <scope>NUCLEOTIDE SEQUENCE</scope>
    <source>
        <strain evidence="3">JCM 4434</strain>
    </source>
</reference>
<dbReference type="AlphaFoldDB" id="A0A1E7MWE1"/>
<dbReference type="GeneID" id="97487458"/>
<dbReference type="InterPro" id="IPR010679">
    <property type="entry name" value="DUF1254"/>
</dbReference>
<evidence type="ECO:0000259" key="2">
    <source>
        <dbReference type="Pfam" id="PF06863"/>
    </source>
</evidence>
<evidence type="ECO:0000313" key="3">
    <source>
        <dbReference type="EMBL" id="GGU87094.1"/>
    </source>
</evidence>
<dbReference type="Gene3D" id="2.60.120.600">
    <property type="entry name" value="Domain of unknown function DUF1214, C-terminal domain"/>
    <property type="match status" value="1"/>
</dbReference>
<dbReference type="SUPFAM" id="SSF160935">
    <property type="entry name" value="VPA0735-like"/>
    <property type="match status" value="1"/>
</dbReference>
<comment type="caution">
    <text evidence="4">The sequence shown here is derived from an EMBL/GenBank/DDBJ whole genome shotgun (WGS) entry which is preliminary data.</text>
</comment>
<dbReference type="EMBL" id="BMUB01000010">
    <property type="protein sequence ID" value="GGU87094.1"/>
    <property type="molecule type" value="Genomic_DNA"/>
</dbReference>